<evidence type="ECO:0000313" key="7">
    <source>
        <dbReference type="EMBL" id="MST55772.1"/>
    </source>
</evidence>
<evidence type="ECO:0000256" key="3">
    <source>
        <dbReference type="ARBA" id="ARBA00022692"/>
    </source>
</evidence>
<feature type="transmembrane region" description="Helical" evidence="6">
    <location>
        <begin position="323"/>
        <end position="349"/>
    </location>
</feature>
<evidence type="ECO:0000256" key="5">
    <source>
        <dbReference type="ARBA" id="ARBA00023136"/>
    </source>
</evidence>
<dbReference type="EMBL" id="VUNH01000006">
    <property type="protein sequence ID" value="MST55772.1"/>
    <property type="molecule type" value="Genomic_DNA"/>
</dbReference>
<keyword evidence="2" id="KW-0813">Transport</keyword>
<sequence length="490" mass="52624">MRKMTREKDVARGQWRSKFGFLMAAIGSAVGLGNLWGFPYKMGKSGGGAFLVVYLAVVLLVGVVIMLGELALGRKTGKGAVEAYQAVSKKFAWVGYLGVASPFIILAFYNVLGGMVLKYMVAFVESMFSGGANFANIKSGAYFGEFICNGSDMLLYLAIFELLNIVIVMSGVESGIERFNKYAIPALAIILAGLAVYVYTFPGAEKGLDFMFKPNFAVFSDPEIGFFKVLKTAAGQMFFSLSLGMGVMITYGSYLSKEQDLSREMYIIPLADTIIAVLAGMVVMPACFAFGLAPAGGPSLLFVSLHEVFVTGMGGFSGSFVGFLFYFLVFLAAISSSMSLLEVCVACLLDRQIRKGKAPTRAATTIVLALVLFVVSLPVALDGLGSNVAGGAAMNSPGVMMGLKKIPVAFDCWLDFYDMLSEGVMMPLGSLLMSVMFGWVLGTKVIADEVALTPGKKLRFEWLVDLCFKFIVPVILVVVLLAQLQDFGLI</sequence>
<evidence type="ECO:0000256" key="2">
    <source>
        <dbReference type="ARBA" id="ARBA00022448"/>
    </source>
</evidence>
<name>A0A6L5YDY0_9BACT</name>
<dbReference type="NCBIfam" id="NF037979">
    <property type="entry name" value="Na_transp"/>
    <property type="match status" value="1"/>
</dbReference>
<evidence type="ECO:0000256" key="1">
    <source>
        <dbReference type="ARBA" id="ARBA00004141"/>
    </source>
</evidence>
<dbReference type="Pfam" id="PF00209">
    <property type="entry name" value="SNF"/>
    <property type="match status" value="2"/>
</dbReference>
<evidence type="ECO:0000256" key="6">
    <source>
        <dbReference type="SAM" id="Phobius"/>
    </source>
</evidence>
<keyword evidence="8" id="KW-1185">Reference proteome</keyword>
<feature type="transmembrane region" description="Helical" evidence="6">
    <location>
        <begin position="233"/>
        <end position="254"/>
    </location>
</feature>
<evidence type="ECO:0000256" key="4">
    <source>
        <dbReference type="ARBA" id="ARBA00022989"/>
    </source>
</evidence>
<dbReference type="SUPFAM" id="SSF161070">
    <property type="entry name" value="SNF-like"/>
    <property type="match status" value="1"/>
</dbReference>
<feature type="transmembrane region" description="Helical" evidence="6">
    <location>
        <begin position="51"/>
        <end position="72"/>
    </location>
</feature>
<comment type="caution">
    <text evidence="7">The sequence shown here is derived from an EMBL/GenBank/DDBJ whole genome shotgun (WGS) entry which is preliminary data.</text>
</comment>
<feature type="transmembrane region" description="Helical" evidence="6">
    <location>
        <begin position="424"/>
        <end position="441"/>
    </location>
</feature>
<dbReference type="PANTHER" id="PTHR42948:SF1">
    <property type="entry name" value="TRANSPORTER"/>
    <property type="match status" value="1"/>
</dbReference>
<dbReference type="InterPro" id="IPR037272">
    <property type="entry name" value="SNS_sf"/>
</dbReference>
<feature type="transmembrane region" description="Helical" evidence="6">
    <location>
        <begin position="21"/>
        <end position="39"/>
    </location>
</feature>
<proteinExistence type="predicted"/>
<feature type="transmembrane region" description="Helical" evidence="6">
    <location>
        <begin position="462"/>
        <end position="484"/>
    </location>
</feature>
<protein>
    <submittedName>
        <fullName evidence="7">Sodium-dependent transporter</fullName>
    </submittedName>
</protein>
<gene>
    <name evidence="7" type="ORF">FYJ74_06970</name>
</gene>
<organism evidence="7 8">
    <name type="scientific">Pyramidobacter porci</name>
    <dbReference type="NCBI Taxonomy" id="2605789"/>
    <lineage>
        <taxon>Bacteria</taxon>
        <taxon>Thermotogati</taxon>
        <taxon>Synergistota</taxon>
        <taxon>Synergistia</taxon>
        <taxon>Synergistales</taxon>
        <taxon>Dethiosulfovibrionaceae</taxon>
        <taxon>Pyramidobacter</taxon>
    </lineage>
</organism>
<accession>A0A6L5YDY0</accession>
<feature type="transmembrane region" description="Helical" evidence="6">
    <location>
        <begin position="361"/>
        <end position="381"/>
    </location>
</feature>
<feature type="transmembrane region" description="Helical" evidence="6">
    <location>
        <begin position="153"/>
        <end position="170"/>
    </location>
</feature>
<comment type="subcellular location">
    <subcellularLocation>
        <location evidence="1">Membrane</location>
        <topology evidence="1">Multi-pass membrane protein</topology>
    </subcellularLocation>
</comment>
<dbReference type="PANTHER" id="PTHR42948">
    <property type="entry name" value="TRANSPORTER"/>
    <property type="match status" value="1"/>
</dbReference>
<dbReference type="Proteomes" id="UP000473699">
    <property type="component" value="Unassembled WGS sequence"/>
</dbReference>
<dbReference type="InterPro" id="IPR000175">
    <property type="entry name" value="Na/ntran_symport"/>
</dbReference>
<dbReference type="GO" id="GO:0016020">
    <property type="term" value="C:membrane"/>
    <property type="evidence" value="ECO:0007669"/>
    <property type="project" value="UniProtKB-SubCell"/>
</dbReference>
<keyword evidence="3 6" id="KW-0812">Transmembrane</keyword>
<reference evidence="7 8" key="1">
    <citation type="submission" date="2019-08" db="EMBL/GenBank/DDBJ databases">
        <title>In-depth cultivation of the pig gut microbiome towards novel bacterial diversity and tailored functional studies.</title>
        <authorList>
            <person name="Wylensek D."/>
            <person name="Hitch T.C.A."/>
            <person name="Clavel T."/>
        </authorList>
    </citation>
    <scope>NUCLEOTIDE SEQUENCE [LARGE SCALE GENOMIC DNA]</scope>
    <source>
        <strain evidence="7 8">SM-530-WT-4B</strain>
    </source>
</reference>
<dbReference type="CDD" id="cd10336">
    <property type="entry name" value="SLC6sbd_Tyt1-Like"/>
    <property type="match status" value="1"/>
</dbReference>
<feature type="transmembrane region" description="Helical" evidence="6">
    <location>
        <begin position="182"/>
        <end position="201"/>
    </location>
</feature>
<dbReference type="PROSITE" id="PS50267">
    <property type="entry name" value="NA_NEUROTRAN_SYMP_3"/>
    <property type="match status" value="1"/>
</dbReference>
<feature type="transmembrane region" description="Helical" evidence="6">
    <location>
        <begin position="266"/>
        <end position="293"/>
    </location>
</feature>
<feature type="transmembrane region" description="Helical" evidence="6">
    <location>
        <begin position="93"/>
        <end position="112"/>
    </location>
</feature>
<evidence type="ECO:0000313" key="8">
    <source>
        <dbReference type="Proteomes" id="UP000473699"/>
    </source>
</evidence>
<dbReference type="PRINTS" id="PR00176">
    <property type="entry name" value="NANEUSMPORT"/>
</dbReference>
<dbReference type="InterPro" id="IPR047218">
    <property type="entry name" value="YocR/YhdH-like"/>
</dbReference>
<dbReference type="AlphaFoldDB" id="A0A6L5YDY0"/>
<keyword evidence="4 6" id="KW-1133">Transmembrane helix</keyword>
<keyword evidence="5 6" id="KW-0472">Membrane</keyword>